<organism evidence="2 3">
    <name type="scientific">Haloechinothrix alba</name>
    <dbReference type="NCBI Taxonomy" id="664784"/>
    <lineage>
        <taxon>Bacteria</taxon>
        <taxon>Bacillati</taxon>
        <taxon>Actinomycetota</taxon>
        <taxon>Actinomycetes</taxon>
        <taxon>Pseudonocardiales</taxon>
        <taxon>Pseudonocardiaceae</taxon>
        <taxon>Haloechinothrix</taxon>
    </lineage>
</organism>
<feature type="compositionally biased region" description="Pro residues" evidence="1">
    <location>
        <begin position="13"/>
        <end position="22"/>
    </location>
</feature>
<name>A0A238XS91_9PSEU</name>
<evidence type="ECO:0000256" key="1">
    <source>
        <dbReference type="SAM" id="MobiDB-lite"/>
    </source>
</evidence>
<accession>A0A238XS91</accession>
<reference evidence="2 3" key="1">
    <citation type="submission" date="2017-06" db="EMBL/GenBank/DDBJ databases">
        <authorList>
            <person name="Kim H.J."/>
            <person name="Triplett B.A."/>
        </authorList>
    </citation>
    <scope>NUCLEOTIDE SEQUENCE [LARGE SCALE GENOMIC DNA]</scope>
    <source>
        <strain evidence="2 3">DSM 45207</strain>
    </source>
</reference>
<feature type="region of interest" description="Disordered" evidence="1">
    <location>
        <begin position="1"/>
        <end position="24"/>
    </location>
</feature>
<protein>
    <submittedName>
        <fullName evidence="2">Uncharacterized protein</fullName>
    </submittedName>
</protein>
<evidence type="ECO:0000313" key="2">
    <source>
        <dbReference type="EMBL" id="SNR61797.1"/>
    </source>
</evidence>
<proteinExistence type="predicted"/>
<keyword evidence="3" id="KW-1185">Reference proteome</keyword>
<gene>
    <name evidence="2" type="ORF">SAMN06265360_11247</name>
</gene>
<evidence type="ECO:0000313" key="3">
    <source>
        <dbReference type="Proteomes" id="UP000198348"/>
    </source>
</evidence>
<dbReference type="Proteomes" id="UP000198348">
    <property type="component" value="Unassembled WGS sequence"/>
</dbReference>
<dbReference type="EMBL" id="FZNW01000012">
    <property type="protein sequence ID" value="SNR61797.1"/>
    <property type="molecule type" value="Genomic_DNA"/>
</dbReference>
<dbReference type="AlphaFoldDB" id="A0A238XS91"/>
<feature type="compositionally biased region" description="Low complexity" evidence="1">
    <location>
        <begin position="1"/>
        <end position="12"/>
    </location>
</feature>
<sequence>MARTAAVTVRAGPPVPGGPPPLDGVVTRVRRPRLGKTDPIVCWFVEVSREAYNGSQPGRFEYVAPTRISRSGFVVGGYRTRPERIP</sequence>